<evidence type="ECO:0000256" key="3">
    <source>
        <dbReference type="ARBA" id="ARBA00022691"/>
    </source>
</evidence>
<dbReference type="CDD" id="cd02440">
    <property type="entry name" value="AdoMet_MTases"/>
    <property type="match status" value="1"/>
</dbReference>
<dbReference type="Gene3D" id="3.40.50.150">
    <property type="entry name" value="Vaccinia Virus protein VP39"/>
    <property type="match status" value="1"/>
</dbReference>
<protein>
    <submittedName>
        <fullName evidence="4">Methyltransferase domain-containing protein</fullName>
    </submittedName>
</protein>
<evidence type="ECO:0000313" key="4">
    <source>
        <dbReference type="EMBL" id="MBI3126260.1"/>
    </source>
</evidence>
<accession>A0A932HXP5</accession>
<reference evidence="4" key="1">
    <citation type="submission" date="2020-07" db="EMBL/GenBank/DDBJ databases">
        <title>Huge and variable diversity of episymbiotic CPR bacteria and DPANN archaea in groundwater ecosystems.</title>
        <authorList>
            <person name="He C.Y."/>
            <person name="Keren R."/>
            <person name="Whittaker M."/>
            <person name="Farag I.F."/>
            <person name="Doudna J."/>
            <person name="Cate J.H.D."/>
            <person name="Banfield J.F."/>
        </authorList>
    </citation>
    <scope>NUCLEOTIDE SEQUENCE</scope>
    <source>
        <strain evidence="4">NC_groundwater_763_Ag_S-0.2um_68_21</strain>
    </source>
</reference>
<dbReference type="EMBL" id="JACPUR010000001">
    <property type="protein sequence ID" value="MBI3126260.1"/>
    <property type="molecule type" value="Genomic_DNA"/>
</dbReference>
<keyword evidence="1 4" id="KW-0489">Methyltransferase</keyword>
<comment type="caution">
    <text evidence="4">The sequence shown here is derived from an EMBL/GenBank/DDBJ whole genome shotgun (WGS) entry which is preliminary data.</text>
</comment>
<proteinExistence type="predicted"/>
<dbReference type="InterPro" id="IPR008715">
    <property type="entry name" value="SAM-MeTfrase_NodS-like"/>
</dbReference>
<evidence type="ECO:0000256" key="1">
    <source>
        <dbReference type="ARBA" id="ARBA00022603"/>
    </source>
</evidence>
<dbReference type="PANTHER" id="PTHR43464:SF19">
    <property type="entry name" value="UBIQUINONE BIOSYNTHESIS O-METHYLTRANSFERASE, MITOCHONDRIAL"/>
    <property type="match status" value="1"/>
</dbReference>
<dbReference type="PANTHER" id="PTHR43464">
    <property type="entry name" value="METHYLTRANSFERASE"/>
    <property type="match status" value="1"/>
</dbReference>
<name>A0A932HXP5_UNCTE</name>
<dbReference type="GO" id="GO:0009312">
    <property type="term" value="P:oligosaccharide biosynthetic process"/>
    <property type="evidence" value="ECO:0007669"/>
    <property type="project" value="InterPro"/>
</dbReference>
<dbReference type="SUPFAM" id="SSF53335">
    <property type="entry name" value="S-adenosyl-L-methionine-dependent methyltransferases"/>
    <property type="match status" value="1"/>
</dbReference>
<evidence type="ECO:0000256" key="2">
    <source>
        <dbReference type="ARBA" id="ARBA00022679"/>
    </source>
</evidence>
<keyword evidence="2" id="KW-0808">Transferase</keyword>
<dbReference type="Pfam" id="PF05401">
    <property type="entry name" value="NodS"/>
    <property type="match status" value="1"/>
</dbReference>
<gene>
    <name evidence="4" type="ORF">HYZ11_01475</name>
</gene>
<dbReference type="GO" id="GO:0008757">
    <property type="term" value="F:S-adenosylmethionine-dependent methyltransferase activity"/>
    <property type="evidence" value="ECO:0007669"/>
    <property type="project" value="InterPro"/>
</dbReference>
<dbReference type="Proteomes" id="UP000782312">
    <property type="component" value="Unassembled WGS sequence"/>
</dbReference>
<keyword evidence="3" id="KW-0949">S-adenosyl-L-methionine</keyword>
<dbReference type="InterPro" id="IPR029063">
    <property type="entry name" value="SAM-dependent_MTases_sf"/>
</dbReference>
<sequence>MNRDRSLIHSKAEGFFENIWKEGDFWDFESSPFEKAKYARLLEMLEGRRYPRALEIACGGGAFTRRMASLCDSVVGVDIAPSAIERARRSSAGAGNVEFRVANAMEMDLGAGGPWDLIVISEVIYYFGWLYTFFEVGWFAAQAVDSLRPGGRLLLVSTCGGTQDYLLSRWHVRTYRDLFLNVGCALDSEEVHRGEKNGVAIDALFSLFSKPPGWELPRP</sequence>
<evidence type="ECO:0000313" key="5">
    <source>
        <dbReference type="Proteomes" id="UP000782312"/>
    </source>
</evidence>
<dbReference type="GO" id="GO:0032259">
    <property type="term" value="P:methylation"/>
    <property type="evidence" value="ECO:0007669"/>
    <property type="project" value="UniProtKB-KW"/>
</dbReference>
<organism evidence="4 5">
    <name type="scientific">Tectimicrobiota bacterium</name>
    <dbReference type="NCBI Taxonomy" id="2528274"/>
    <lineage>
        <taxon>Bacteria</taxon>
        <taxon>Pseudomonadati</taxon>
        <taxon>Nitrospinota/Tectimicrobiota group</taxon>
        <taxon>Candidatus Tectimicrobiota</taxon>
    </lineage>
</organism>
<dbReference type="AlphaFoldDB" id="A0A932HXP5"/>